<reference evidence="1" key="1">
    <citation type="submission" date="2023-03" db="EMBL/GenBank/DDBJ databases">
        <title>Chromosome-level genomes of two armyworms, Mythimna separata and Mythimna loreyi, provide insights into the biosynthesis and reception of sex pheromones.</title>
        <authorList>
            <person name="Zhao H."/>
        </authorList>
    </citation>
    <scope>NUCLEOTIDE SEQUENCE</scope>
    <source>
        <strain evidence="1">BeijingLab</strain>
    </source>
</reference>
<accession>A0ACC2R2E2</accession>
<dbReference type="Proteomes" id="UP001231649">
    <property type="component" value="Chromosome 9"/>
</dbReference>
<keyword evidence="2" id="KW-1185">Reference proteome</keyword>
<name>A0ACC2R2E2_9NEOP</name>
<comment type="caution">
    <text evidence="1">The sequence shown here is derived from an EMBL/GenBank/DDBJ whole genome shotgun (WGS) entry which is preliminary data.</text>
</comment>
<evidence type="ECO:0000313" key="2">
    <source>
        <dbReference type="Proteomes" id="UP001231649"/>
    </source>
</evidence>
<dbReference type="EMBL" id="CM056785">
    <property type="protein sequence ID" value="KAJ8728446.1"/>
    <property type="molecule type" value="Genomic_DNA"/>
</dbReference>
<protein>
    <submittedName>
        <fullName evidence="1">Uncharacterized protein</fullName>
    </submittedName>
</protein>
<gene>
    <name evidence="1" type="ORF">PYW08_016831</name>
</gene>
<evidence type="ECO:0000313" key="1">
    <source>
        <dbReference type="EMBL" id="KAJ8728446.1"/>
    </source>
</evidence>
<proteinExistence type="predicted"/>
<sequence length="252" mass="28184">MASDPTDKVIVVTGGARGLGYEISDQFLQKGAKTLIILDILEDVGVNAVKTLNKKHGEGKAVFIKCDVIKDLEKVSEEIFQKYQVDVLVNNAGILNEASFRQTIEVNCIAVVEWGMKFWEYMRTDKGGRGGTIYNIASIYGYQYSPWAVYYKTSKYAVVGYTRSLGHPYNYDKSGVRVIAICPGFTDTAILTGNSWDWQKEDFEKVMQNDVIMQTPETIGKAAVDIFTFAETGTVWVKENNEPIRLAPLCET</sequence>
<organism evidence="1 2">
    <name type="scientific">Mythimna loreyi</name>
    <dbReference type="NCBI Taxonomy" id="667449"/>
    <lineage>
        <taxon>Eukaryota</taxon>
        <taxon>Metazoa</taxon>
        <taxon>Ecdysozoa</taxon>
        <taxon>Arthropoda</taxon>
        <taxon>Hexapoda</taxon>
        <taxon>Insecta</taxon>
        <taxon>Pterygota</taxon>
        <taxon>Neoptera</taxon>
        <taxon>Endopterygota</taxon>
        <taxon>Lepidoptera</taxon>
        <taxon>Glossata</taxon>
        <taxon>Ditrysia</taxon>
        <taxon>Noctuoidea</taxon>
        <taxon>Noctuidae</taxon>
        <taxon>Noctuinae</taxon>
        <taxon>Hadenini</taxon>
        <taxon>Mythimna</taxon>
    </lineage>
</organism>